<organism evidence="1 2">
    <name type="scientific">Microbacterium telephonicum</name>
    <dbReference type="NCBI Taxonomy" id="1714841"/>
    <lineage>
        <taxon>Bacteria</taxon>
        <taxon>Bacillati</taxon>
        <taxon>Actinomycetota</taxon>
        <taxon>Actinomycetes</taxon>
        <taxon>Micrococcales</taxon>
        <taxon>Microbacteriaceae</taxon>
        <taxon>Microbacterium</taxon>
    </lineage>
</organism>
<reference evidence="1 2" key="1">
    <citation type="journal article" date="2015" name="Stand. Genomic Sci.">
        <title>Genomic Encyclopedia of Bacterial and Archaeal Type Strains, Phase III: the genomes of soil and plant-associated and newly described type strains.</title>
        <authorList>
            <person name="Whitman W.B."/>
            <person name="Woyke T."/>
            <person name="Klenk H.P."/>
            <person name="Zhou Y."/>
            <person name="Lilburn T.G."/>
            <person name="Beck B.J."/>
            <person name="De Vos P."/>
            <person name="Vandamme P."/>
            <person name="Eisen J.A."/>
            <person name="Garrity G."/>
            <person name="Hugenholtz P."/>
            <person name="Kyrpides N.C."/>
        </authorList>
    </citation>
    <scope>NUCLEOTIDE SEQUENCE [LARGE SCALE GENOMIC DNA]</scope>
    <source>
        <strain evidence="1 2">S2T63</strain>
    </source>
</reference>
<name>A0A498C587_9MICO</name>
<dbReference type="Proteomes" id="UP000273158">
    <property type="component" value="Unassembled WGS sequence"/>
</dbReference>
<evidence type="ECO:0000313" key="1">
    <source>
        <dbReference type="EMBL" id="RLK47631.1"/>
    </source>
</evidence>
<dbReference type="AlphaFoldDB" id="A0A498C587"/>
<comment type="caution">
    <text evidence="1">The sequence shown here is derived from an EMBL/GenBank/DDBJ whole genome shotgun (WGS) entry which is preliminary data.</text>
</comment>
<dbReference type="EMBL" id="RCDB01000003">
    <property type="protein sequence ID" value="RLK47631.1"/>
    <property type="molecule type" value="Genomic_DNA"/>
</dbReference>
<gene>
    <name evidence="1" type="ORF">C7474_2226</name>
</gene>
<sequence>MKNANEVRAYMEATRRTQAAFITPDGRHVLVQIDRDDDIGLIDPDSLISWIFLNRRDLDIWPLAPLNQSGDPS</sequence>
<keyword evidence="2" id="KW-1185">Reference proteome</keyword>
<evidence type="ECO:0000313" key="2">
    <source>
        <dbReference type="Proteomes" id="UP000273158"/>
    </source>
</evidence>
<accession>A0A498C587</accession>
<proteinExistence type="predicted"/>
<protein>
    <submittedName>
        <fullName evidence="1">Uncharacterized protein</fullName>
    </submittedName>
</protein>